<evidence type="ECO:0000313" key="3">
    <source>
        <dbReference type="Proteomes" id="UP000317046"/>
    </source>
</evidence>
<dbReference type="GO" id="GO:0016747">
    <property type="term" value="F:acyltransferase activity, transferring groups other than amino-acyl groups"/>
    <property type="evidence" value="ECO:0007669"/>
    <property type="project" value="InterPro"/>
</dbReference>
<evidence type="ECO:0000313" key="2">
    <source>
        <dbReference type="EMBL" id="GEA89335.1"/>
    </source>
</evidence>
<comment type="caution">
    <text evidence="2">The sequence shown here is derived from an EMBL/GenBank/DDBJ whole genome shotgun (WGS) entry which is preliminary data.</text>
</comment>
<sequence length="138" mass="14887">MPEPAAGPVHAEWRGPFTNAEVDALHAEAFGHAPLGDDRVGRLTRLSLGWVVARDDQGLVGFVNVAWDGGAHAFVLDTAVARRARRQGVGARLVAVAREQSAAAGCEWLHVDFEDRLRDFYLDACGFAPTSAGLLRLR</sequence>
<accession>A0A4Y3L1A9</accession>
<dbReference type="InterPro" id="IPR016181">
    <property type="entry name" value="Acyl_CoA_acyltransferase"/>
</dbReference>
<dbReference type="EMBL" id="BJLR01000030">
    <property type="protein sequence ID" value="GEA89335.1"/>
    <property type="molecule type" value="Genomic_DNA"/>
</dbReference>
<name>A0A4Y3L1A9_9CELL</name>
<dbReference type="PROSITE" id="PS51186">
    <property type="entry name" value="GNAT"/>
    <property type="match status" value="1"/>
</dbReference>
<dbReference type="CDD" id="cd04301">
    <property type="entry name" value="NAT_SF"/>
    <property type="match status" value="1"/>
</dbReference>
<proteinExistence type="predicted"/>
<protein>
    <submittedName>
        <fullName evidence="2">N-acetyltransferase</fullName>
    </submittedName>
</protein>
<dbReference type="AlphaFoldDB" id="A0A4Y3L1A9"/>
<dbReference type="InterPro" id="IPR000182">
    <property type="entry name" value="GNAT_dom"/>
</dbReference>
<dbReference type="Proteomes" id="UP000317046">
    <property type="component" value="Unassembled WGS sequence"/>
</dbReference>
<keyword evidence="3" id="KW-1185">Reference proteome</keyword>
<dbReference type="RefSeq" id="WP_141372692.1">
    <property type="nucleotide sequence ID" value="NZ_BJLR01000030.1"/>
</dbReference>
<evidence type="ECO:0000259" key="1">
    <source>
        <dbReference type="PROSITE" id="PS51186"/>
    </source>
</evidence>
<dbReference type="Gene3D" id="3.40.630.30">
    <property type="match status" value="1"/>
</dbReference>
<dbReference type="Pfam" id="PF00583">
    <property type="entry name" value="Acetyltransf_1"/>
    <property type="match status" value="1"/>
</dbReference>
<reference evidence="2" key="1">
    <citation type="submission" date="2019-06" db="EMBL/GenBank/DDBJ databases">
        <title>Whole genome shotgun sequence of Cellulomonas cellasea NBRC 3753.</title>
        <authorList>
            <person name="Hosoyama A."/>
            <person name="Uohara A."/>
            <person name="Ohji S."/>
            <person name="Ichikawa N."/>
        </authorList>
    </citation>
    <scope>NUCLEOTIDE SEQUENCE [LARGE SCALE GENOMIC DNA]</scope>
    <source>
        <strain evidence="2">NBRC 3753</strain>
    </source>
</reference>
<feature type="domain" description="N-acetyltransferase" evidence="1">
    <location>
        <begin position="9"/>
        <end position="138"/>
    </location>
</feature>
<gene>
    <name evidence="2" type="ORF">CCE01nite_32840</name>
</gene>
<organism evidence="2 3">
    <name type="scientific">Cellulomonas cellasea</name>
    <dbReference type="NCBI Taxonomy" id="43670"/>
    <lineage>
        <taxon>Bacteria</taxon>
        <taxon>Bacillati</taxon>
        <taxon>Actinomycetota</taxon>
        <taxon>Actinomycetes</taxon>
        <taxon>Micrococcales</taxon>
        <taxon>Cellulomonadaceae</taxon>
        <taxon>Cellulomonas</taxon>
    </lineage>
</organism>
<dbReference type="SUPFAM" id="SSF55729">
    <property type="entry name" value="Acyl-CoA N-acyltransferases (Nat)"/>
    <property type="match status" value="1"/>
</dbReference>